<name>A0AA36I950_9DINO</name>
<reference evidence="2" key="1">
    <citation type="submission" date="2023-08" db="EMBL/GenBank/DDBJ databases">
        <authorList>
            <person name="Chen Y."/>
            <person name="Shah S."/>
            <person name="Dougan E. K."/>
            <person name="Thang M."/>
            <person name="Chan C."/>
        </authorList>
    </citation>
    <scope>NUCLEOTIDE SEQUENCE</scope>
</reference>
<evidence type="ECO:0000256" key="1">
    <source>
        <dbReference type="SAM" id="SignalP"/>
    </source>
</evidence>
<evidence type="ECO:0000313" key="3">
    <source>
        <dbReference type="Proteomes" id="UP001178507"/>
    </source>
</evidence>
<comment type="caution">
    <text evidence="2">The sequence shown here is derived from an EMBL/GenBank/DDBJ whole genome shotgun (WGS) entry which is preliminary data.</text>
</comment>
<dbReference type="AlphaFoldDB" id="A0AA36I950"/>
<protein>
    <submittedName>
        <fullName evidence="2">Uncharacterized protein</fullName>
    </submittedName>
</protein>
<organism evidence="2 3">
    <name type="scientific">Effrenium voratum</name>
    <dbReference type="NCBI Taxonomy" id="2562239"/>
    <lineage>
        <taxon>Eukaryota</taxon>
        <taxon>Sar</taxon>
        <taxon>Alveolata</taxon>
        <taxon>Dinophyceae</taxon>
        <taxon>Suessiales</taxon>
        <taxon>Symbiodiniaceae</taxon>
        <taxon>Effrenium</taxon>
    </lineage>
</organism>
<evidence type="ECO:0000313" key="2">
    <source>
        <dbReference type="EMBL" id="CAJ1382478.1"/>
    </source>
</evidence>
<gene>
    <name evidence="2" type="ORF">EVOR1521_LOCUS9843</name>
</gene>
<keyword evidence="3" id="KW-1185">Reference proteome</keyword>
<feature type="chain" id="PRO_5041380620" evidence="1">
    <location>
        <begin position="26"/>
        <end position="203"/>
    </location>
</feature>
<dbReference type="EMBL" id="CAUJNA010000907">
    <property type="protein sequence ID" value="CAJ1382478.1"/>
    <property type="molecule type" value="Genomic_DNA"/>
</dbReference>
<sequence>MLPLLVVHVLTFYLSLGGQTHRANADAIFGKLEAQVAQELTPALNLVYMLSIQASMGLFNVSEPYEAITRSLAYTIQESKQMQYVKVVGAAEQMLVFRPGNLHYVPKDEDGDGYIDILISAEQMKGAVEVLPDTACEDLDPFFCFDVDMSRLKMVALPSRQVTASWLGPEFLQISSLAVHWLPGLPAWKSVQASRTPECQFRS</sequence>
<feature type="signal peptide" evidence="1">
    <location>
        <begin position="1"/>
        <end position="25"/>
    </location>
</feature>
<accession>A0AA36I950</accession>
<keyword evidence="1" id="KW-0732">Signal</keyword>
<dbReference type="Proteomes" id="UP001178507">
    <property type="component" value="Unassembled WGS sequence"/>
</dbReference>
<proteinExistence type="predicted"/>